<gene>
    <name evidence="2" type="ORF">ZIOFF_053725</name>
</gene>
<organism evidence="2 3">
    <name type="scientific">Zingiber officinale</name>
    <name type="common">Ginger</name>
    <name type="synonym">Amomum zingiber</name>
    <dbReference type="NCBI Taxonomy" id="94328"/>
    <lineage>
        <taxon>Eukaryota</taxon>
        <taxon>Viridiplantae</taxon>
        <taxon>Streptophyta</taxon>
        <taxon>Embryophyta</taxon>
        <taxon>Tracheophyta</taxon>
        <taxon>Spermatophyta</taxon>
        <taxon>Magnoliopsida</taxon>
        <taxon>Liliopsida</taxon>
        <taxon>Zingiberales</taxon>
        <taxon>Zingiberaceae</taxon>
        <taxon>Zingiber</taxon>
    </lineage>
</organism>
<dbReference type="AlphaFoldDB" id="A0A8J5KQH4"/>
<evidence type="ECO:0000256" key="1">
    <source>
        <dbReference type="SAM" id="MobiDB-lite"/>
    </source>
</evidence>
<dbReference type="EMBL" id="JACMSC010000015">
    <property type="protein sequence ID" value="KAG6485195.1"/>
    <property type="molecule type" value="Genomic_DNA"/>
</dbReference>
<feature type="compositionally biased region" description="Basic and acidic residues" evidence="1">
    <location>
        <begin position="1"/>
        <end position="12"/>
    </location>
</feature>
<proteinExistence type="predicted"/>
<accession>A0A8J5KQH4</accession>
<keyword evidence="3" id="KW-1185">Reference proteome</keyword>
<comment type="caution">
    <text evidence="2">The sequence shown here is derived from an EMBL/GenBank/DDBJ whole genome shotgun (WGS) entry which is preliminary data.</text>
</comment>
<evidence type="ECO:0000313" key="3">
    <source>
        <dbReference type="Proteomes" id="UP000734854"/>
    </source>
</evidence>
<feature type="compositionally biased region" description="Low complexity" evidence="1">
    <location>
        <begin position="17"/>
        <end position="32"/>
    </location>
</feature>
<feature type="region of interest" description="Disordered" evidence="1">
    <location>
        <begin position="1"/>
        <end position="32"/>
    </location>
</feature>
<evidence type="ECO:0000313" key="2">
    <source>
        <dbReference type="EMBL" id="KAG6485195.1"/>
    </source>
</evidence>
<name>A0A8J5KQH4_ZINOF</name>
<reference evidence="2 3" key="1">
    <citation type="submission" date="2020-08" db="EMBL/GenBank/DDBJ databases">
        <title>Plant Genome Project.</title>
        <authorList>
            <person name="Zhang R.-G."/>
        </authorList>
    </citation>
    <scope>NUCLEOTIDE SEQUENCE [LARGE SCALE GENOMIC DNA]</scope>
    <source>
        <tissue evidence="2">Rhizome</tissue>
    </source>
</reference>
<sequence>MNTDSKAAEKSEYTVIPTSTPSATSASSPSPAFLSPSTTYLIADLGVTLLGSLWKNLILVEGKRIELHPSPLPHPSVFLEP</sequence>
<dbReference type="Proteomes" id="UP000734854">
    <property type="component" value="Unassembled WGS sequence"/>
</dbReference>
<protein>
    <submittedName>
        <fullName evidence="2">Uncharacterized protein</fullName>
    </submittedName>
</protein>